<dbReference type="OrthoDB" id="9813903at2"/>
<sequence>MYQQLSMERISRYARLALPLMSKHDIPLIPENYSVWFTYVSGVDKDLTNRIDMIIKNGAYFTHTTNEELYRQFFTEKNDHELERIHKDLHLALVTIIKHLMELSGQSQDYESFVSDSVSILSEKSSLEDIKKITREIIKKTKIMTTFSKTLKNELSHTMKTLDVLKKDFEQIKMEIIEDFLTGMANRKAFDETLAIKMEEAMVESTDLSLLLIDIDHFKKFNDKHGHLIGDEVLKFVAKKTREMVRGIDFVARFGGEEFAVLLPQTSLKGAVVVAENIRKFFAQVQLKASSTSKPLGSLTVSIGGTSYRPGEPPETFLDRCDQALYSAKKAGRNKVACA</sequence>
<evidence type="ECO:0000313" key="4">
    <source>
        <dbReference type="EMBL" id="SEM52793.1"/>
    </source>
</evidence>
<reference evidence="4 5" key="1">
    <citation type="submission" date="2016-10" db="EMBL/GenBank/DDBJ databases">
        <authorList>
            <person name="de Groot N.N."/>
        </authorList>
    </citation>
    <scope>NUCLEOTIDE SEQUENCE [LARGE SCALE GENOMIC DNA]</scope>
    <source>
        <strain evidence="4 5">DSM 8423</strain>
    </source>
</reference>
<dbReference type="InterPro" id="IPR050469">
    <property type="entry name" value="Diguanylate_Cyclase"/>
</dbReference>
<proteinExistence type="predicted"/>
<dbReference type="AlphaFoldDB" id="A0A1H7Z3J6"/>
<evidence type="ECO:0000313" key="5">
    <source>
        <dbReference type="Proteomes" id="UP000198744"/>
    </source>
</evidence>
<dbReference type="GO" id="GO:0005886">
    <property type="term" value="C:plasma membrane"/>
    <property type="evidence" value="ECO:0007669"/>
    <property type="project" value="TreeGrafter"/>
</dbReference>
<name>A0A1H7Z3J6_9BACT</name>
<dbReference type="InterPro" id="IPR000160">
    <property type="entry name" value="GGDEF_dom"/>
</dbReference>
<dbReference type="PROSITE" id="PS50887">
    <property type="entry name" value="GGDEF"/>
    <property type="match status" value="1"/>
</dbReference>
<dbReference type="RefSeq" id="WP_093884045.1">
    <property type="nucleotide sequence ID" value="NZ_FOBS01000020.1"/>
</dbReference>
<organism evidence="4 5">
    <name type="scientific">Syntrophus gentianae</name>
    <dbReference type="NCBI Taxonomy" id="43775"/>
    <lineage>
        <taxon>Bacteria</taxon>
        <taxon>Pseudomonadati</taxon>
        <taxon>Thermodesulfobacteriota</taxon>
        <taxon>Syntrophia</taxon>
        <taxon>Syntrophales</taxon>
        <taxon>Syntrophaceae</taxon>
        <taxon>Syntrophus</taxon>
    </lineage>
</organism>
<dbReference type="EC" id="2.7.7.65" evidence="1"/>
<dbReference type="PANTHER" id="PTHR45138:SF9">
    <property type="entry name" value="DIGUANYLATE CYCLASE DGCM-RELATED"/>
    <property type="match status" value="1"/>
</dbReference>
<dbReference type="GO" id="GO:1902201">
    <property type="term" value="P:negative regulation of bacterial-type flagellum-dependent cell motility"/>
    <property type="evidence" value="ECO:0007669"/>
    <property type="project" value="TreeGrafter"/>
</dbReference>
<dbReference type="InterPro" id="IPR029787">
    <property type="entry name" value="Nucleotide_cyclase"/>
</dbReference>
<keyword evidence="5" id="KW-1185">Reference proteome</keyword>
<dbReference type="Proteomes" id="UP000198744">
    <property type="component" value="Unassembled WGS sequence"/>
</dbReference>
<comment type="catalytic activity">
    <reaction evidence="2">
        <text>2 GTP = 3',3'-c-di-GMP + 2 diphosphate</text>
        <dbReference type="Rhea" id="RHEA:24898"/>
        <dbReference type="ChEBI" id="CHEBI:33019"/>
        <dbReference type="ChEBI" id="CHEBI:37565"/>
        <dbReference type="ChEBI" id="CHEBI:58805"/>
        <dbReference type="EC" id="2.7.7.65"/>
    </reaction>
</comment>
<dbReference type="NCBIfam" id="TIGR00254">
    <property type="entry name" value="GGDEF"/>
    <property type="match status" value="1"/>
</dbReference>
<gene>
    <name evidence="4" type="ORF">SAMN04489760_12010</name>
</gene>
<dbReference type="Gene3D" id="3.30.70.270">
    <property type="match status" value="1"/>
</dbReference>
<evidence type="ECO:0000256" key="2">
    <source>
        <dbReference type="ARBA" id="ARBA00034247"/>
    </source>
</evidence>
<feature type="domain" description="GGDEF" evidence="3">
    <location>
        <begin position="206"/>
        <end position="339"/>
    </location>
</feature>
<evidence type="ECO:0000256" key="1">
    <source>
        <dbReference type="ARBA" id="ARBA00012528"/>
    </source>
</evidence>
<evidence type="ECO:0000259" key="3">
    <source>
        <dbReference type="PROSITE" id="PS50887"/>
    </source>
</evidence>
<dbReference type="SUPFAM" id="SSF55073">
    <property type="entry name" value="Nucleotide cyclase"/>
    <property type="match status" value="1"/>
</dbReference>
<dbReference type="CDD" id="cd01949">
    <property type="entry name" value="GGDEF"/>
    <property type="match status" value="1"/>
</dbReference>
<dbReference type="SMART" id="SM00267">
    <property type="entry name" value="GGDEF"/>
    <property type="match status" value="1"/>
</dbReference>
<dbReference type="GO" id="GO:0052621">
    <property type="term" value="F:diguanylate cyclase activity"/>
    <property type="evidence" value="ECO:0007669"/>
    <property type="project" value="UniProtKB-EC"/>
</dbReference>
<dbReference type="InterPro" id="IPR043128">
    <property type="entry name" value="Rev_trsase/Diguanyl_cyclase"/>
</dbReference>
<dbReference type="STRING" id="43775.SAMN04489760_12010"/>
<dbReference type="Pfam" id="PF00990">
    <property type="entry name" value="GGDEF"/>
    <property type="match status" value="1"/>
</dbReference>
<dbReference type="GO" id="GO:0043709">
    <property type="term" value="P:cell adhesion involved in single-species biofilm formation"/>
    <property type="evidence" value="ECO:0007669"/>
    <property type="project" value="TreeGrafter"/>
</dbReference>
<accession>A0A1H7Z3J6</accession>
<dbReference type="FunFam" id="3.30.70.270:FF:000001">
    <property type="entry name" value="Diguanylate cyclase domain protein"/>
    <property type="match status" value="1"/>
</dbReference>
<dbReference type="EMBL" id="FOBS01000020">
    <property type="protein sequence ID" value="SEM52793.1"/>
    <property type="molecule type" value="Genomic_DNA"/>
</dbReference>
<dbReference type="PANTHER" id="PTHR45138">
    <property type="entry name" value="REGULATORY COMPONENTS OF SENSORY TRANSDUCTION SYSTEM"/>
    <property type="match status" value="1"/>
</dbReference>
<protein>
    <recommendedName>
        <fullName evidence="1">diguanylate cyclase</fullName>
        <ecNumber evidence="1">2.7.7.65</ecNumber>
    </recommendedName>
</protein>